<keyword evidence="3" id="KW-1185">Reference proteome</keyword>
<protein>
    <submittedName>
        <fullName evidence="2">Uncharacterized protein</fullName>
    </submittedName>
</protein>
<name>A0ABQ9B7X2_9ROSI</name>
<proteinExistence type="predicted"/>
<dbReference type="Proteomes" id="UP001141253">
    <property type="component" value="Chromosome 12"/>
</dbReference>
<comment type="caution">
    <text evidence="2">The sequence shown here is derived from an EMBL/GenBank/DDBJ whole genome shotgun (WGS) entry which is preliminary data.</text>
</comment>
<evidence type="ECO:0000313" key="2">
    <source>
        <dbReference type="EMBL" id="KAJ6375089.1"/>
    </source>
</evidence>
<dbReference type="EMBL" id="JAPFFI010000010">
    <property type="protein sequence ID" value="KAJ6375089.1"/>
    <property type="molecule type" value="Genomic_DNA"/>
</dbReference>
<evidence type="ECO:0000256" key="1">
    <source>
        <dbReference type="SAM" id="Phobius"/>
    </source>
</evidence>
<keyword evidence="1" id="KW-0472">Membrane</keyword>
<keyword evidence="1" id="KW-0812">Transmembrane</keyword>
<feature type="transmembrane region" description="Helical" evidence="1">
    <location>
        <begin position="55"/>
        <end position="75"/>
    </location>
</feature>
<reference evidence="2" key="2">
    <citation type="journal article" date="2023" name="Int. J. Mol. Sci.">
        <title>De Novo Assembly and Annotation of 11 Diverse Shrub Willow (Salix) Genomes Reveals Novel Gene Organization in Sex-Linked Regions.</title>
        <authorList>
            <person name="Hyden B."/>
            <person name="Feng K."/>
            <person name="Yates T.B."/>
            <person name="Jawdy S."/>
            <person name="Cereghino C."/>
            <person name="Smart L.B."/>
            <person name="Muchero W."/>
        </authorList>
    </citation>
    <scope>NUCLEOTIDE SEQUENCE</scope>
    <source>
        <tissue evidence="2">Shoot tip</tissue>
    </source>
</reference>
<feature type="transmembrane region" description="Helical" evidence="1">
    <location>
        <begin position="20"/>
        <end position="43"/>
    </location>
</feature>
<gene>
    <name evidence="2" type="ORF">OIU77_000121</name>
</gene>
<reference evidence="2" key="1">
    <citation type="submission" date="2022-10" db="EMBL/GenBank/DDBJ databases">
        <authorList>
            <person name="Hyden B.L."/>
            <person name="Feng K."/>
            <person name="Yates T."/>
            <person name="Jawdy S."/>
            <person name="Smart L.B."/>
            <person name="Muchero W."/>
        </authorList>
    </citation>
    <scope>NUCLEOTIDE SEQUENCE</scope>
    <source>
        <tissue evidence="2">Shoot tip</tissue>
    </source>
</reference>
<evidence type="ECO:0000313" key="3">
    <source>
        <dbReference type="Proteomes" id="UP001141253"/>
    </source>
</evidence>
<sequence length="76" mass="8144">MLAATAAVGFFTKLAILSNLLSISTLFIFMLVAVALLVRRYYASGVTTQANRVKLIVCLSAILGFFNSNGCYLGYG</sequence>
<accession>A0ABQ9B7X2</accession>
<keyword evidence="1" id="KW-1133">Transmembrane helix</keyword>
<organism evidence="2 3">
    <name type="scientific">Salix suchowensis</name>
    <dbReference type="NCBI Taxonomy" id="1278906"/>
    <lineage>
        <taxon>Eukaryota</taxon>
        <taxon>Viridiplantae</taxon>
        <taxon>Streptophyta</taxon>
        <taxon>Embryophyta</taxon>
        <taxon>Tracheophyta</taxon>
        <taxon>Spermatophyta</taxon>
        <taxon>Magnoliopsida</taxon>
        <taxon>eudicotyledons</taxon>
        <taxon>Gunneridae</taxon>
        <taxon>Pentapetalae</taxon>
        <taxon>rosids</taxon>
        <taxon>fabids</taxon>
        <taxon>Malpighiales</taxon>
        <taxon>Salicaceae</taxon>
        <taxon>Saliceae</taxon>
        <taxon>Salix</taxon>
    </lineage>
</organism>